<dbReference type="HOGENOM" id="CLU_027968_0_0_1"/>
<evidence type="ECO:0000313" key="4">
    <source>
        <dbReference type="Proteomes" id="UP000002748"/>
    </source>
</evidence>
<organism evidence="3 4">
    <name type="scientific">Trichosporon asahii var. asahii (strain ATCC 90039 / CBS 2479 / JCM 2466 / KCTC 7840 / NBRC 103889/ NCYC 2677 / UAMH 7654)</name>
    <name type="common">Yeast</name>
    <dbReference type="NCBI Taxonomy" id="1186058"/>
    <lineage>
        <taxon>Eukaryota</taxon>
        <taxon>Fungi</taxon>
        <taxon>Dikarya</taxon>
        <taxon>Basidiomycota</taxon>
        <taxon>Agaricomycotina</taxon>
        <taxon>Tremellomycetes</taxon>
        <taxon>Trichosporonales</taxon>
        <taxon>Trichosporonaceae</taxon>
        <taxon>Trichosporon</taxon>
    </lineage>
</organism>
<keyword evidence="1" id="KW-0472">Membrane</keyword>
<dbReference type="OrthoDB" id="273452at2759"/>
<name>J5SSQ2_TRIAS</name>
<feature type="transmembrane region" description="Helical" evidence="1">
    <location>
        <begin position="320"/>
        <end position="343"/>
    </location>
</feature>
<sequence length="525" mass="57783">MDTPDVHLFLTSGRAEHLDEAKQALIKAWAASLGSRADEILVNGNDLTSVDSGDESDKPHAVHGAASPTFSERSLLSSTATAIASEREELVVMVAEGMTSTLTYDGVDVCASRVAWEVDQAVEKLEAQGRRVTHFSVVSSYGLLPNVANKQLGYSLGGVVARYLVGLLHARSPSFFDEHEPLTPDTVLSAGLHWLGSRLMSRTGEQLHAADEYSEHDTRPLLEIMADPKHVFHQGLSRFRAIHLYANIVNDTTVPFPSASVTTSDPFVQWNERGLVAEADEAGIVSDWKFTRQPKHKKWMPTHKIGNLPPFLRFRWPINYLILGLFPIVFPIIFLLIVLRFSLDTRRSRRRLQKLARAEAPPVASPTGIPKAGLSITALRNAIRAVERGLEQDLIQAAEYDLEMEQEACEDPECKVEVPIPVVGETSATGAAKASSAVSLDDLDNLAVAPQTIRCSLSPQQARMAHWLSALDPQRHLCYFPDVANSHAVIVVRDPEQFPVHARGRGVLRQWAEMVAQEARAACKV</sequence>
<keyword evidence="1" id="KW-1133">Transmembrane helix</keyword>
<dbReference type="RefSeq" id="XP_014177782.1">
    <property type="nucleotide sequence ID" value="XM_014322307.1"/>
</dbReference>
<comment type="caution">
    <text evidence="3">The sequence shown here is derived from an EMBL/GenBank/DDBJ whole genome shotgun (WGS) entry which is preliminary data.</text>
</comment>
<feature type="domain" description="DUF676" evidence="2">
    <location>
        <begin position="78"/>
        <end position="181"/>
    </location>
</feature>
<dbReference type="AlphaFoldDB" id="J5SSQ2"/>
<dbReference type="VEuPathDB" id="FungiDB:A1Q1_03882"/>
<evidence type="ECO:0000259" key="2">
    <source>
        <dbReference type="Pfam" id="PF05057"/>
    </source>
</evidence>
<dbReference type="InterPro" id="IPR044294">
    <property type="entry name" value="Lipase-like"/>
</dbReference>
<dbReference type="GeneID" id="25987395"/>
<keyword evidence="1" id="KW-0812">Transmembrane</keyword>
<dbReference type="PANTHER" id="PTHR12482">
    <property type="entry name" value="LIPASE ROG1-RELATED-RELATED"/>
    <property type="match status" value="1"/>
</dbReference>
<evidence type="ECO:0000256" key="1">
    <source>
        <dbReference type="SAM" id="Phobius"/>
    </source>
</evidence>
<dbReference type="InterPro" id="IPR007751">
    <property type="entry name" value="DUF676_lipase-like"/>
</dbReference>
<evidence type="ECO:0000313" key="3">
    <source>
        <dbReference type="EMBL" id="EJT47336.1"/>
    </source>
</evidence>
<proteinExistence type="predicted"/>
<reference evidence="3 4" key="1">
    <citation type="journal article" date="2012" name="Eukaryot. Cell">
        <title>Draft genome sequence of CBS 2479, the standard type strain of Trichosporon asahii.</title>
        <authorList>
            <person name="Yang R.Y."/>
            <person name="Li H.T."/>
            <person name="Zhu H."/>
            <person name="Zhou G.P."/>
            <person name="Wang M."/>
            <person name="Wang L."/>
        </authorList>
    </citation>
    <scope>NUCLEOTIDE SEQUENCE [LARGE SCALE GENOMIC DNA]</scope>
    <source>
        <strain evidence="4">ATCC 90039 / CBS 2479 / JCM 2466 / KCTC 7840 / NCYC 2677 / UAMH 7654</strain>
    </source>
</reference>
<dbReference type="EMBL" id="ALBS01000257">
    <property type="protein sequence ID" value="EJT47336.1"/>
    <property type="molecule type" value="Genomic_DNA"/>
</dbReference>
<dbReference type="KEGG" id="tasa:A1Q1_03882"/>
<dbReference type="Pfam" id="PF05057">
    <property type="entry name" value="DUF676"/>
    <property type="match status" value="2"/>
</dbReference>
<protein>
    <recommendedName>
        <fullName evidence="2">DUF676 domain-containing protein</fullName>
    </recommendedName>
</protein>
<dbReference type="PANTHER" id="PTHR12482:SF62">
    <property type="entry name" value="LIPASE ROG1-RELATED"/>
    <property type="match status" value="1"/>
</dbReference>
<gene>
    <name evidence="3" type="ORF">A1Q1_03882</name>
</gene>
<accession>J5SSQ2</accession>
<dbReference type="Proteomes" id="UP000002748">
    <property type="component" value="Unassembled WGS sequence"/>
</dbReference>
<feature type="domain" description="DUF676" evidence="2">
    <location>
        <begin position="197"/>
        <end position="258"/>
    </location>
</feature>